<dbReference type="PANTHER" id="PTHR48081">
    <property type="entry name" value="AB HYDROLASE SUPERFAMILY PROTEIN C4A8.06C"/>
    <property type="match status" value="1"/>
</dbReference>
<evidence type="ECO:0000256" key="2">
    <source>
        <dbReference type="SAM" id="SignalP"/>
    </source>
</evidence>
<feature type="domain" description="BD-FAE-like" evidence="3">
    <location>
        <begin position="50"/>
        <end position="229"/>
    </location>
</feature>
<dbReference type="AlphaFoldDB" id="A0A840WN35"/>
<name>A0A840WN35_9RHOB</name>
<dbReference type="InterPro" id="IPR050300">
    <property type="entry name" value="GDXG_lipolytic_enzyme"/>
</dbReference>
<comment type="caution">
    <text evidence="4">The sequence shown here is derived from an EMBL/GenBank/DDBJ whole genome shotgun (WGS) entry which is preliminary data.</text>
</comment>
<gene>
    <name evidence="4" type="ORF">FHS89_001515</name>
</gene>
<organism evidence="4 5">
    <name type="scientific">Rubricella aquisinus</name>
    <dbReference type="NCBI Taxonomy" id="2028108"/>
    <lineage>
        <taxon>Bacteria</taxon>
        <taxon>Pseudomonadati</taxon>
        <taxon>Pseudomonadota</taxon>
        <taxon>Alphaproteobacteria</taxon>
        <taxon>Rhodobacterales</taxon>
        <taxon>Paracoccaceae</taxon>
        <taxon>Rubricella</taxon>
    </lineage>
</organism>
<feature type="signal peptide" evidence="2">
    <location>
        <begin position="1"/>
        <end position="19"/>
    </location>
</feature>
<dbReference type="InterPro" id="IPR029058">
    <property type="entry name" value="AB_hydrolase_fold"/>
</dbReference>
<evidence type="ECO:0000259" key="3">
    <source>
        <dbReference type="Pfam" id="PF20434"/>
    </source>
</evidence>
<dbReference type="InterPro" id="IPR049492">
    <property type="entry name" value="BD-FAE-like_dom"/>
</dbReference>
<reference evidence="4 5" key="1">
    <citation type="submission" date="2020-08" db="EMBL/GenBank/DDBJ databases">
        <title>Genomic Encyclopedia of Type Strains, Phase IV (KMG-IV): sequencing the most valuable type-strain genomes for metagenomic binning, comparative biology and taxonomic classification.</title>
        <authorList>
            <person name="Goeker M."/>
        </authorList>
    </citation>
    <scope>NUCLEOTIDE SEQUENCE [LARGE SCALE GENOMIC DNA]</scope>
    <source>
        <strain evidence="4 5">DSM 103377</strain>
    </source>
</reference>
<dbReference type="EMBL" id="JACIJS010000004">
    <property type="protein sequence ID" value="MBB5515503.1"/>
    <property type="molecule type" value="Genomic_DNA"/>
</dbReference>
<evidence type="ECO:0000313" key="5">
    <source>
        <dbReference type="Proteomes" id="UP000553766"/>
    </source>
</evidence>
<keyword evidence="2" id="KW-0732">Signal</keyword>
<keyword evidence="1" id="KW-0378">Hydrolase</keyword>
<dbReference type="PROSITE" id="PS51257">
    <property type="entry name" value="PROKAR_LIPOPROTEIN"/>
    <property type="match status" value="1"/>
</dbReference>
<dbReference type="GO" id="GO:0016787">
    <property type="term" value="F:hydrolase activity"/>
    <property type="evidence" value="ECO:0007669"/>
    <property type="project" value="UniProtKB-KW"/>
</dbReference>
<dbReference type="Pfam" id="PF20434">
    <property type="entry name" value="BD-FAE"/>
    <property type="match status" value="1"/>
</dbReference>
<dbReference type="SUPFAM" id="SSF53474">
    <property type="entry name" value="alpha/beta-Hydrolases"/>
    <property type="match status" value="1"/>
</dbReference>
<dbReference type="RefSeq" id="WP_184010173.1">
    <property type="nucleotide sequence ID" value="NZ_JACIJS010000004.1"/>
</dbReference>
<protein>
    <submittedName>
        <fullName evidence="4">Acetyl esterase/lipase</fullName>
    </submittedName>
</protein>
<feature type="chain" id="PRO_5032277368" evidence="2">
    <location>
        <begin position="20"/>
        <end position="283"/>
    </location>
</feature>
<dbReference type="PANTHER" id="PTHR48081:SF33">
    <property type="entry name" value="KYNURENINE FORMAMIDASE"/>
    <property type="match status" value="1"/>
</dbReference>
<proteinExistence type="predicted"/>
<evidence type="ECO:0000256" key="1">
    <source>
        <dbReference type="ARBA" id="ARBA00022801"/>
    </source>
</evidence>
<keyword evidence="5" id="KW-1185">Reference proteome</keyword>
<dbReference type="Proteomes" id="UP000553766">
    <property type="component" value="Unassembled WGS sequence"/>
</dbReference>
<accession>A0A840WN35</accession>
<evidence type="ECO:0000313" key="4">
    <source>
        <dbReference type="EMBL" id="MBB5515503.1"/>
    </source>
</evidence>
<dbReference type="Gene3D" id="3.40.50.1820">
    <property type="entry name" value="alpha/beta hydrolase"/>
    <property type="match status" value="1"/>
</dbReference>
<sequence length="283" mass="30290">MARVIAALLILTLSGCASVGSSLLNAVSGDDTVTERADISYGPAPRMAYDLYTPDDPTGPILIYVHGGSWDEGDKGIYRFLGTGFAGDGLEVAIPNYRLSPEVVFPAFVEDIALAVREIRDDLGPDRPLFLMGHSAGAQIASLIAYDPRYLAEVGLDQCVIAGFIGVSGPYDFLPIINPRYKRVFPEDTRPESQAINFADGPKPPSLLLHGTADVIVHEEDSILMAQALSDAGNLVELKRYEGNGHIDIISATSDLLRDDAPTHGDVMAFISAYRSAAPRPGC</sequence>